<protein>
    <recommendedName>
        <fullName evidence="9">Alpha-1,2-mannosidase</fullName>
    </recommendedName>
</protein>
<dbReference type="Gene3D" id="2.70.98.10">
    <property type="match status" value="1"/>
</dbReference>
<gene>
    <name evidence="7" type="ORF">HC176_02895</name>
</gene>
<dbReference type="Pfam" id="PF17678">
    <property type="entry name" value="Glyco_hydro_92N"/>
    <property type="match status" value="1"/>
</dbReference>
<dbReference type="Pfam" id="PF14683">
    <property type="entry name" value="CBM-like"/>
    <property type="match status" value="1"/>
</dbReference>
<name>A0ABX1DBM6_9FLAO</name>
<dbReference type="Gene3D" id="1.20.1610.10">
    <property type="entry name" value="alpha-1,2-mannosidases domains"/>
    <property type="match status" value="1"/>
</dbReference>
<dbReference type="InterPro" id="IPR005887">
    <property type="entry name" value="GH92_a_mannosidase_put"/>
</dbReference>
<organism evidence="7 8">
    <name type="scientific">Tamlana crocina</name>
    <dbReference type="NCBI Taxonomy" id="393006"/>
    <lineage>
        <taxon>Bacteria</taxon>
        <taxon>Pseudomonadati</taxon>
        <taxon>Bacteroidota</taxon>
        <taxon>Flavobacteriia</taxon>
        <taxon>Flavobacteriales</taxon>
        <taxon>Flavobacteriaceae</taxon>
        <taxon>Tamlana</taxon>
    </lineage>
</organism>
<evidence type="ECO:0000259" key="6">
    <source>
        <dbReference type="Pfam" id="PF17678"/>
    </source>
</evidence>
<reference evidence="7 8" key="1">
    <citation type="submission" date="2020-03" db="EMBL/GenBank/DDBJ databases">
        <title>Tamlana sp. nov, isolated from XXX.</title>
        <authorList>
            <person name="Cao W.R."/>
        </authorList>
    </citation>
    <scope>NUCLEOTIDE SEQUENCE [LARGE SCALE GENOMIC DNA]</scope>
    <source>
        <strain evidence="7 8">HST1-43</strain>
    </source>
</reference>
<comment type="caution">
    <text evidence="7">The sequence shown here is derived from an EMBL/GenBank/DDBJ whole genome shotgun (WGS) entry which is preliminary data.</text>
</comment>
<feature type="domain" description="Glycosyl hydrolase family 92 N-terminal" evidence="6">
    <location>
        <begin position="317"/>
        <end position="583"/>
    </location>
</feature>
<dbReference type="SUPFAM" id="SSF49785">
    <property type="entry name" value="Galactose-binding domain-like"/>
    <property type="match status" value="1"/>
</dbReference>
<feature type="domain" description="Rhamnogalacturonan lyase" evidence="5">
    <location>
        <begin position="35"/>
        <end position="205"/>
    </location>
</feature>
<evidence type="ECO:0000259" key="4">
    <source>
        <dbReference type="Pfam" id="PF07971"/>
    </source>
</evidence>
<comment type="subunit">
    <text evidence="2">Monomer.</text>
</comment>
<dbReference type="InterPro" id="IPR012939">
    <property type="entry name" value="Glyco_hydro_92"/>
</dbReference>
<evidence type="ECO:0008006" key="9">
    <source>
        <dbReference type="Google" id="ProtNLM"/>
    </source>
</evidence>
<dbReference type="Proteomes" id="UP000760545">
    <property type="component" value="Unassembled WGS sequence"/>
</dbReference>
<dbReference type="InterPro" id="IPR029411">
    <property type="entry name" value="RG-lyase_III"/>
</dbReference>
<dbReference type="EMBL" id="JAAVJS010000003">
    <property type="protein sequence ID" value="NJX14433.1"/>
    <property type="molecule type" value="Genomic_DNA"/>
</dbReference>
<evidence type="ECO:0000313" key="7">
    <source>
        <dbReference type="EMBL" id="NJX14433.1"/>
    </source>
</evidence>
<dbReference type="InterPro" id="IPR008979">
    <property type="entry name" value="Galactose-bd-like_sf"/>
</dbReference>
<dbReference type="InterPro" id="IPR050883">
    <property type="entry name" value="PNGase"/>
</dbReference>
<accession>A0ABX1DBM6</accession>
<proteinExistence type="predicted"/>
<dbReference type="InterPro" id="IPR014718">
    <property type="entry name" value="GH-type_carb-bd"/>
</dbReference>
<dbReference type="Pfam" id="PF07971">
    <property type="entry name" value="Glyco_hydro_92"/>
    <property type="match status" value="1"/>
</dbReference>
<dbReference type="Gene3D" id="3.30.2080.10">
    <property type="entry name" value="GH92 mannosidase domain"/>
    <property type="match status" value="1"/>
</dbReference>
<dbReference type="Gene3D" id="1.20.1050.60">
    <property type="entry name" value="alpha-1,2-mannosidase"/>
    <property type="match status" value="1"/>
</dbReference>
<evidence type="ECO:0000259" key="5">
    <source>
        <dbReference type="Pfam" id="PF14683"/>
    </source>
</evidence>
<feature type="domain" description="Glycosyl hydrolase family 92" evidence="4">
    <location>
        <begin position="589"/>
        <end position="1069"/>
    </location>
</feature>
<dbReference type="InterPro" id="IPR041371">
    <property type="entry name" value="GH92_N"/>
</dbReference>
<keyword evidence="3" id="KW-0106">Calcium</keyword>
<dbReference type="PANTHER" id="PTHR12143:SF39">
    <property type="entry name" value="SECRETED PROTEIN"/>
    <property type="match status" value="1"/>
</dbReference>
<comment type="cofactor">
    <cofactor evidence="1">
        <name>Ca(2+)</name>
        <dbReference type="ChEBI" id="CHEBI:29108"/>
    </cofactor>
</comment>
<sequence>MKHVKINRDLKNLKLKYLVLFLGCCTFLNAQQSIIWQIGKSDNSSSEFALANSEYTKFLEHDFGWEDRFYLIGFSNQKADFPFVLPGATDYWGGTSGLAGIRPHEINILFGINEKPKNGSWRLVVDVLDCNPETPPLFKVNINGKPWQFKLDKGQNAEALKGSNKGTKEQILSIPVPNELIKLGGNKVQLTTLEGSWLVFDQVRLEGPERVELVKPKNAFLRNVEAANYELEVNSNRVQPLLIDFQHLSGTPLLQVKLDNQTIFKETIEHGRNIYEAPMPAVSLSKVSGYSVLLNGKIIQQGSIKRTPQPLNSFADYVDTKIGTGHSRWMIAPGPWMPFSMVKISPDNQSIGWQAGYQPSYESVGTFSHIHEWTMAGLGTFPTNGPLITKVGSPDNPDSGYRSRIDKSTEQAPLGYYSVFLSDYNIKAELTATTRASFQRYTYPKNKLNSRILVDLQIPSEYKYNIEEAYFKKVNDYKIVGYSKQISPSVWGEGHYRKHYIENGDEPKEWDAIAQEYTVHFVMEFDSPIKDFGIWVDGDKEGKDDATIINTEELKINNPEDIVAFVEFNTDKNQVVQSRTAISYVSIDNAELNLNEEITKPFGWDFNSVRAHQKNTWNNLLNRVVITSNNRLEKTRFYSNMYRALVSRNIFSDVDGSWMDAEEQVQKIKDPNGVALGCDAFWNTFWNLNQFWNLVTPEWSSKWVNSQLAMYDANGWLAKGPAGMEYIPVMVAEHEIPLIVGAYQMGVGNIDAEKAFEAVYKMQTTKGQKVGNGYAGNRDLEPYLKYNYVPYNKGRFSNTLEYSFDDFAVSQLAKSLGKEKAYNEFINRGYWWKNAINPNTGYAHLRHSNGEWFPDFDPIKTAGNFQFVEGNAWQLTFFVPQDIPALAAIVGEEELAKRLDEGFNISSPWRYNAPNELYWDFPVTQGNQQSMHFSFLFNWVKKPWLTQKWSRDIINRYYGFGVSNAYLGDEDQGQMSAWFIMASLGLFQTDGGVRVDPIYEIGSPIFKKTEIHLDTYNGRGESFVIEAKNASFNNKYVQKATLNGRALNNFWFPASELLKGGKLELEMGDEPNKEWGVFKMPSSPNEH</sequence>
<dbReference type="InterPro" id="IPR008928">
    <property type="entry name" value="6-hairpin_glycosidase_sf"/>
</dbReference>
<evidence type="ECO:0000256" key="2">
    <source>
        <dbReference type="ARBA" id="ARBA00011245"/>
    </source>
</evidence>
<evidence type="ECO:0000256" key="3">
    <source>
        <dbReference type="ARBA" id="ARBA00022837"/>
    </source>
</evidence>
<dbReference type="PANTHER" id="PTHR12143">
    <property type="entry name" value="PEPTIDE N-GLYCANASE PNGASE -RELATED"/>
    <property type="match status" value="1"/>
</dbReference>
<dbReference type="SUPFAM" id="SSF48208">
    <property type="entry name" value="Six-hairpin glycosidases"/>
    <property type="match status" value="1"/>
</dbReference>
<dbReference type="NCBIfam" id="TIGR01180">
    <property type="entry name" value="aman2_put"/>
    <property type="match status" value="1"/>
</dbReference>
<keyword evidence="8" id="KW-1185">Reference proteome</keyword>
<evidence type="ECO:0000313" key="8">
    <source>
        <dbReference type="Proteomes" id="UP000760545"/>
    </source>
</evidence>
<evidence type="ECO:0000256" key="1">
    <source>
        <dbReference type="ARBA" id="ARBA00001913"/>
    </source>
</evidence>